<dbReference type="GO" id="GO:0009279">
    <property type="term" value="C:cell outer membrane"/>
    <property type="evidence" value="ECO:0007669"/>
    <property type="project" value="UniProtKB-SubCell"/>
</dbReference>
<dbReference type="Gene3D" id="1.20.1600.10">
    <property type="entry name" value="Outer membrane efflux proteins (OEP)"/>
    <property type="match status" value="1"/>
</dbReference>
<dbReference type="AlphaFoldDB" id="A0A318UG15"/>
<comment type="caution">
    <text evidence="9">The sequence shown here is derived from an EMBL/GenBank/DDBJ whole genome shotgun (WGS) entry which is preliminary data.</text>
</comment>
<dbReference type="InterPro" id="IPR003423">
    <property type="entry name" value="OMP_efflux"/>
</dbReference>
<keyword evidence="6" id="KW-0472">Membrane</keyword>
<evidence type="ECO:0000256" key="1">
    <source>
        <dbReference type="ARBA" id="ARBA00004442"/>
    </source>
</evidence>
<keyword evidence="8" id="KW-0175">Coiled coil</keyword>
<reference evidence="9 10" key="1">
    <citation type="submission" date="2018-06" db="EMBL/GenBank/DDBJ databases">
        <title>Genomic Encyclopedia of Archaeal and Bacterial Type Strains, Phase II (KMG-II): from individual species to whole genera.</title>
        <authorList>
            <person name="Goeker M."/>
        </authorList>
    </citation>
    <scope>NUCLEOTIDE SEQUENCE [LARGE SCALE GENOMIC DNA]</scope>
    <source>
        <strain evidence="9 10">DSM 27372</strain>
    </source>
</reference>
<evidence type="ECO:0000256" key="6">
    <source>
        <dbReference type="ARBA" id="ARBA00023136"/>
    </source>
</evidence>
<keyword evidence="3" id="KW-0813">Transport</keyword>
<feature type="coiled-coil region" evidence="8">
    <location>
        <begin position="365"/>
        <end position="392"/>
    </location>
</feature>
<dbReference type="InterPro" id="IPR051906">
    <property type="entry name" value="TolC-like"/>
</dbReference>
<keyword evidence="5" id="KW-0812">Transmembrane</keyword>
<proteinExistence type="inferred from homology"/>
<evidence type="ECO:0000256" key="8">
    <source>
        <dbReference type="SAM" id="Coils"/>
    </source>
</evidence>
<comment type="similarity">
    <text evidence="2">Belongs to the outer membrane factor (OMF) (TC 1.B.17) family.</text>
</comment>
<dbReference type="Pfam" id="PF02321">
    <property type="entry name" value="OEP"/>
    <property type="match status" value="2"/>
</dbReference>
<dbReference type="EMBL" id="QKLU01000003">
    <property type="protein sequence ID" value="PYF75111.1"/>
    <property type="molecule type" value="Genomic_DNA"/>
</dbReference>
<dbReference type="OrthoDB" id="1271612at2"/>
<dbReference type="PANTHER" id="PTHR30026">
    <property type="entry name" value="OUTER MEMBRANE PROTEIN TOLC"/>
    <property type="match status" value="1"/>
</dbReference>
<dbReference type="Proteomes" id="UP000248198">
    <property type="component" value="Unassembled WGS sequence"/>
</dbReference>
<dbReference type="GO" id="GO:0015288">
    <property type="term" value="F:porin activity"/>
    <property type="evidence" value="ECO:0007669"/>
    <property type="project" value="TreeGrafter"/>
</dbReference>
<accession>A0A318UG15</accession>
<gene>
    <name evidence="9" type="ORF">B0O44_103558</name>
</gene>
<keyword evidence="10" id="KW-1185">Reference proteome</keyword>
<dbReference type="GO" id="GO:0015562">
    <property type="term" value="F:efflux transmembrane transporter activity"/>
    <property type="evidence" value="ECO:0007669"/>
    <property type="project" value="InterPro"/>
</dbReference>
<keyword evidence="4" id="KW-1134">Transmembrane beta strand</keyword>
<evidence type="ECO:0000313" key="10">
    <source>
        <dbReference type="Proteomes" id="UP000248198"/>
    </source>
</evidence>
<comment type="subcellular location">
    <subcellularLocation>
        <location evidence="1">Cell outer membrane</location>
    </subcellularLocation>
</comment>
<evidence type="ECO:0000256" key="3">
    <source>
        <dbReference type="ARBA" id="ARBA00022448"/>
    </source>
</evidence>
<evidence type="ECO:0000256" key="7">
    <source>
        <dbReference type="ARBA" id="ARBA00023237"/>
    </source>
</evidence>
<keyword evidence="7" id="KW-0998">Cell outer membrane</keyword>
<dbReference type="SUPFAM" id="SSF56954">
    <property type="entry name" value="Outer membrane efflux proteins (OEP)"/>
    <property type="match status" value="1"/>
</dbReference>
<dbReference type="PANTHER" id="PTHR30026:SF20">
    <property type="entry name" value="OUTER MEMBRANE PROTEIN TOLC"/>
    <property type="match status" value="1"/>
</dbReference>
<evidence type="ECO:0000256" key="2">
    <source>
        <dbReference type="ARBA" id="ARBA00007613"/>
    </source>
</evidence>
<organism evidence="9 10">
    <name type="scientific">Pedobacter nutrimenti</name>
    <dbReference type="NCBI Taxonomy" id="1241337"/>
    <lineage>
        <taxon>Bacteria</taxon>
        <taxon>Pseudomonadati</taxon>
        <taxon>Bacteroidota</taxon>
        <taxon>Sphingobacteriia</taxon>
        <taxon>Sphingobacteriales</taxon>
        <taxon>Sphingobacteriaceae</taxon>
        <taxon>Pedobacter</taxon>
    </lineage>
</organism>
<evidence type="ECO:0000256" key="5">
    <source>
        <dbReference type="ARBA" id="ARBA00022692"/>
    </source>
</evidence>
<dbReference type="GO" id="GO:1990281">
    <property type="term" value="C:efflux pump complex"/>
    <property type="evidence" value="ECO:0007669"/>
    <property type="project" value="TreeGrafter"/>
</dbReference>
<sequence>MRHQLAIVYFFGLLLYGPLVNAQDSLFTLNQVWGKAKEYNKELKLSKLETGRSQALLKDAKAERLPEINASGSYSRLTNMPVYKNGIFHSPQVTPVIGQSYSVGAEASLNLYRGGKTSREISIKKVELEAALNLQGLSLAELKFKSASYFYELIRNLQFKKLTIQEIASEEKQLTEIGSLYKNGTVLKSDLLRAELKISNQKMLLTEIENNILLSVQQLNIIMGRPDAAPLTPLVNNIEIPQPYALSYEDYLSIAYQNAFEFRLSENAVALSNLNLKQVKSNVLPRVNLFSSYGYTYPQSQFYPYADALFSFGQAGVKVTMPISGFYLNRYKKEAAAIKRDQQVVQHEIKQDEIRNGVRAAYLHYTEALERIEIAKKNIVQASETLRILKNSYFNQQSLLTDLLDAETQLLQSKFDLTSAQVRAQVQFYQLQKITGKI</sequence>
<evidence type="ECO:0000313" key="9">
    <source>
        <dbReference type="EMBL" id="PYF75111.1"/>
    </source>
</evidence>
<evidence type="ECO:0000256" key="4">
    <source>
        <dbReference type="ARBA" id="ARBA00022452"/>
    </source>
</evidence>
<name>A0A318UG15_9SPHI</name>
<protein>
    <submittedName>
        <fullName evidence="9">Outer membrane protein TolC</fullName>
    </submittedName>
</protein>
<dbReference type="RefSeq" id="WP_110830159.1">
    <property type="nucleotide sequence ID" value="NZ_QKLU01000003.1"/>
</dbReference>